<accession>A0A118JZ45</accession>
<dbReference type="PANTHER" id="PTHR33399:SF2">
    <property type="entry name" value="PHOTOSYNTHETIC NDH SUBUNIT OF LUMENAL LOCATION 3, CHLOROPLASTIC"/>
    <property type="match status" value="1"/>
</dbReference>
<protein>
    <submittedName>
        <fullName evidence="8">Photosystem II PsbQ, oxygen evolving complex</fullName>
    </submittedName>
</protein>
<dbReference type="GO" id="GO:0019898">
    <property type="term" value="C:extrinsic component of membrane"/>
    <property type="evidence" value="ECO:0007669"/>
    <property type="project" value="InterPro"/>
</dbReference>
<evidence type="ECO:0000256" key="3">
    <source>
        <dbReference type="ARBA" id="ARBA00022640"/>
    </source>
</evidence>
<keyword evidence="2" id="KW-0150">Chloroplast</keyword>
<dbReference type="GO" id="GO:0009767">
    <property type="term" value="P:photosynthetic electron transport chain"/>
    <property type="evidence" value="ECO:0007669"/>
    <property type="project" value="TreeGrafter"/>
</dbReference>
<dbReference type="InterPro" id="IPR008797">
    <property type="entry name" value="PSII_PsbQ"/>
</dbReference>
<dbReference type="InterPro" id="IPR023222">
    <property type="entry name" value="PsbQ-like_dom_sf"/>
</dbReference>
<evidence type="ECO:0000256" key="7">
    <source>
        <dbReference type="ARBA" id="ARBA00035649"/>
    </source>
</evidence>
<keyword evidence="3" id="KW-0934">Plastid</keyword>
<reference evidence="8 9" key="1">
    <citation type="journal article" date="2016" name="Sci. Rep.">
        <title>The genome sequence of the outbreeding globe artichoke constructed de novo incorporating a phase-aware low-pass sequencing strategy of F1 progeny.</title>
        <authorList>
            <person name="Scaglione D."/>
            <person name="Reyes-Chin-Wo S."/>
            <person name="Acquadro A."/>
            <person name="Froenicke L."/>
            <person name="Portis E."/>
            <person name="Beitel C."/>
            <person name="Tirone M."/>
            <person name="Mauro R."/>
            <person name="Lo Monaco A."/>
            <person name="Mauromicale G."/>
            <person name="Faccioli P."/>
            <person name="Cattivelli L."/>
            <person name="Rieseberg L."/>
            <person name="Michelmore R."/>
            <person name="Lanteri S."/>
        </authorList>
    </citation>
    <scope>NUCLEOTIDE SEQUENCE [LARGE SCALE GENOMIC DNA]</scope>
    <source>
        <strain evidence="8">2C</strain>
    </source>
</reference>
<proteinExistence type="inferred from homology"/>
<dbReference type="EMBL" id="LEKV01003637">
    <property type="protein sequence ID" value="KVH99102.1"/>
    <property type="molecule type" value="Genomic_DNA"/>
</dbReference>
<comment type="subcellular location">
    <subcellularLocation>
        <location evidence="1">Plastid</location>
        <location evidence="1">Chloroplast thylakoid membrane</location>
    </subcellularLocation>
</comment>
<keyword evidence="9" id="KW-1185">Reference proteome</keyword>
<dbReference type="SUPFAM" id="SSF101112">
    <property type="entry name" value="Oxygen-evolving enhancer protein 3"/>
    <property type="match status" value="1"/>
</dbReference>
<gene>
    <name evidence="8" type="ORF">Ccrd_022653</name>
</gene>
<evidence type="ECO:0000256" key="1">
    <source>
        <dbReference type="ARBA" id="ARBA00004334"/>
    </source>
</evidence>
<keyword evidence="5" id="KW-0793">Thylakoid</keyword>
<dbReference type="PANTHER" id="PTHR33399">
    <property type="entry name" value="OXYGEN-EVOLVING ENHANCER PROTEIN 3-1, CHLOROPLASTIC"/>
    <property type="match status" value="1"/>
</dbReference>
<dbReference type="Pfam" id="PF05757">
    <property type="entry name" value="PsbQ"/>
    <property type="match status" value="1"/>
</dbReference>
<evidence type="ECO:0000256" key="4">
    <source>
        <dbReference type="ARBA" id="ARBA00022946"/>
    </source>
</evidence>
<evidence type="ECO:0000256" key="5">
    <source>
        <dbReference type="ARBA" id="ARBA00023078"/>
    </source>
</evidence>
<evidence type="ECO:0000256" key="2">
    <source>
        <dbReference type="ARBA" id="ARBA00022528"/>
    </source>
</evidence>
<dbReference type="STRING" id="59895.A0A118JZ45"/>
<dbReference type="OMA" id="QSCYQET"/>
<keyword evidence="6" id="KW-0472">Membrane</keyword>
<dbReference type="GO" id="GO:0009654">
    <property type="term" value="C:photosystem II oxygen evolving complex"/>
    <property type="evidence" value="ECO:0007669"/>
    <property type="project" value="InterPro"/>
</dbReference>
<organism evidence="8 9">
    <name type="scientific">Cynara cardunculus var. scolymus</name>
    <name type="common">Globe artichoke</name>
    <name type="synonym">Cynara scolymus</name>
    <dbReference type="NCBI Taxonomy" id="59895"/>
    <lineage>
        <taxon>Eukaryota</taxon>
        <taxon>Viridiplantae</taxon>
        <taxon>Streptophyta</taxon>
        <taxon>Embryophyta</taxon>
        <taxon>Tracheophyta</taxon>
        <taxon>Spermatophyta</taxon>
        <taxon>Magnoliopsida</taxon>
        <taxon>eudicotyledons</taxon>
        <taxon>Gunneridae</taxon>
        <taxon>Pentapetalae</taxon>
        <taxon>asterids</taxon>
        <taxon>campanulids</taxon>
        <taxon>Asterales</taxon>
        <taxon>Asteraceae</taxon>
        <taxon>Carduoideae</taxon>
        <taxon>Cardueae</taxon>
        <taxon>Carduinae</taxon>
        <taxon>Cynara</taxon>
    </lineage>
</organism>
<name>A0A118JZ45_CYNCS</name>
<evidence type="ECO:0000256" key="6">
    <source>
        <dbReference type="ARBA" id="ARBA00023136"/>
    </source>
</evidence>
<dbReference type="InterPro" id="IPR054099">
    <property type="entry name" value="PSII_PsbQ_pln"/>
</dbReference>
<comment type="caution">
    <text evidence="8">The sequence shown here is derived from an EMBL/GenBank/DDBJ whole genome shotgun (WGS) entry which is preliminary data.</text>
</comment>
<dbReference type="Gene3D" id="1.20.120.290">
    <property type="entry name" value="Oxygen-evolving enhancer protein 3 (PsbQ), four-helix up-down bundle"/>
    <property type="match status" value="1"/>
</dbReference>
<dbReference type="GO" id="GO:0009535">
    <property type="term" value="C:chloroplast thylakoid membrane"/>
    <property type="evidence" value="ECO:0007669"/>
    <property type="project" value="UniProtKB-SubCell"/>
</dbReference>
<keyword evidence="4" id="KW-0809">Transit peptide</keyword>
<dbReference type="Proteomes" id="UP000243975">
    <property type="component" value="Unassembled WGS sequence"/>
</dbReference>
<evidence type="ECO:0000313" key="8">
    <source>
        <dbReference type="EMBL" id="KVH99102.1"/>
    </source>
</evidence>
<dbReference type="AlphaFoldDB" id="A0A118JZ45"/>
<dbReference type="GO" id="GO:0005509">
    <property type="term" value="F:calcium ion binding"/>
    <property type="evidence" value="ECO:0007669"/>
    <property type="project" value="InterPro"/>
</dbReference>
<sequence>MAPTANLNQIFTTFPAIPKLSGEGKLRSDAAPPRLAGNKVEESQNQPLKPTRRLALGLGSIGLFANSNVAVSLAEDNVIDNVETGTRSFLKTGVYIADIGTKGRAFRLKKYAFDLLALGDLIGKDAWNYVRKYLRLKSTFMYFDFDKVISAATPDDKPPLLDLANRLFDSVEKVTNSNIWFHYRNSNFELSAREASKLEVAVKNQDLPQTELLYSNTTVILEEVMTKMA</sequence>
<dbReference type="Gramene" id="KVH99102">
    <property type="protein sequence ID" value="KVH99102"/>
    <property type="gene ID" value="Ccrd_022653"/>
</dbReference>
<comment type="similarity">
    <text evidence="7">Belongs to the PsbQ family.</text>
</comment>
<evidence type="ECO:0000313" key="9">
    <source>
        <dbReference type="Proteomes" id="UP000243975"/>
    </source>
</evidence>